<dbReference type="Gene3D" id="1.10.3860.10">
    <property type="entry name" value="Sodium:dicarboxylate symporter"/>
    <property type="match status" value="1"/>
</dbReference>
<dbReference type="SUPFAM" id="SSF48726">
    <property type="entry name" value="Immunoglobulin"/>
    <property type="match status" value="1"/>
</dbReference>
<evidence type="ECO:0000256" key="3">
    <source>
        <dbReference type="ARBA" id="ARBA00022692"/>
    </source>
</evidence>
<dbReference type="InterPro" id="IPR013783">
    <property type="entry name" value="Ig-like_fold"/>
</dbReference>
<accession>A0A8S3VBB4</accession>
<dbReference type="Pfam" id="PF08477">
    <property type="entry name" value="Roc"/>
    <property type="match status" value="1"/>
</dbReference>
<keyword evidence="2" id="KW-0813">Transport</keyword>
<dbReference type="Gene3D" id="2.60.40.10">
    <property type="entry name" value="Immunoglobulins"/>
    <property type="match status" value="1"/>
</dbReference>
<dbReference type="AlphaFoldDB" id="A0A8S3VBB4"/>
<dbReference type="InterPro" id="IPR050746">
    <property type="entry name" value="DAACS"/>
</dbReference>
<feature type="transmembrane region" description="Helical" evidence="6">
    <location>
        <begin position="636"/>
        <end position="657"/>
    </location>
</feature>
<dbReference type="Pfam" id="PF00375">
    <property type="entry name" value="SDF"/>
    <property type="match status" value="1"/>
</dbReference>
<dbReference type="Proteomes" id="UP000683360">
    <property type="component" value="Unassembled WGS sequence"/>
</dbReference>
<proteinExistence type="predicted"/>
<organism evidence="7 8">
    <name type="scientific">Mytilus edulis</name>
    <name type="common">Blue mussel</name>
    <dbReference type="NCBI Taxonomy" id="6550"/>
    <lineage>
        <taxon>Eukaryota</taxon>
        <taxon>Metazoa</taxon>
        <taxon>Spiralia</taxon>
        <taxon>Lophotrochozoa</taxon>
        <taxon>Mollusca</taxon>
        <taxon>Bivalvia</taxon>
        <taxon>Autobranchia</taxon>
        <taxon>Pteriomorphia</taxon>
        <taxon>Mytilida</taxon>
        <taxon>Mytiloidea</taxon>
        <taxon>Mytilidae</taxon>
        <taxon>Mytilinae</taxon>
        <taxon>Mytilus</taxon>
    </lineage>
</organism>
<keyword evidence="5 6" id="KW-0472">Membrane</keyword>
<dbReference type="GO" id="GO:0015501">
    <property type="term" value="F:glutamate:sodium symporter activity"/>
    <property type="evidence" value="ECO:0007669"/>
    <property type="project" value="TreeGrafter"/>
</dbReference>
<dbReference type="InterPro" id="IPR001991">
    <property type="entry name" value="Na-dicarboxylate_symporter"/>
</dbReference>
<evidence type="ECO:0000313" key="7">
    <source>
        <dbReference type="EMBL" id="CAG2254050.1"/>
    </source>
</evidence>
<dbReference type="PANTHER" id="PTHR11958:SF63">
    <property type="entry name" value="AMINO ACID TRANSPORTER"/>
    <property type="match status" value="1"/>
</dbReference>
<dbReference type="PRINTS" id="PR00173">
    <property type="entry name" value="EDTRNSPORT"/>
</dbReference>
<dbReference type="SUPFAM" id="SSF118215">
    <property type="entry name" value="Proton glutamate symport protein"/>
    <property type="match status" value="1"/>
</dbReference>
<feature type="transmembrane region" description="Helical" evidence="6">
    <location>
        <begin position="677"/>
        <end position="702"/>
    </location>
</feature>
<dbReference type="EMBL" id="CAJPWZ010003208">
    <property type="protein sequence ID" value="CAG2254050.1"/>
    <property type="molecule type" value="Genomic_DNA"/>
</dbReference>
<keyword evidence="3 6" id="KW-0812">Transmembrane</keyword>
<dbReference type="PANTHER" id="PTHR11958">
    <property type="entry name" value="SODIUM/DICARBOXYLATE SYMPORTER-RELATED"/>
    <property type="match status" value="1"/>
</dbReference>
<evidence type="ECO:0000313" key="8">
    <source>
        <dbReference type="Proteomes" id="UP000683360"/>
    </source>
</evidence>
<feature type="transmembrane region" description="Helical" evidence="6">
    <location>
        <begin position="605"/>
        <end position="629"/>
    </location>
</feature>
<dbReference type="InterPro" id="IPR036458">
    <property type="entry name" value="Na:dicarbo_symporter_sf"/>
</dbReference>
<comment type="subcellular location">
    <subcellularLocation>
        <location evidence="1">Membrane</location>
        <topology evidence="1">Multi-pass membrane protein</topology>
    </subcellularLocation>
</comment>
<keyword evidence="8" id="KW-1185">Reference proteome</keyword>
<dbReference type="OrthoDB" id="5877963at2759"/>
<evidence type="ECO:0000256" key="6">
    <source>
        <dbReference type="SAM" id="Phobius"/>
    </source>
</evidence>
<gene>
    <name evidence="7" type="ORF">MEDL_65549</name>
</gene>
<comment type="caution">
    <text evidence="7">The sequence shown here is derived from an EMBL/GenBank/DDBJ whole genome shotgun (WGS) entry which is preliminary data.</text>
</comment>
<dbReference type="SUPFAM" id="SSF52540">
    <property type="entry name" value="P-loop containing nucleoside triphosphate hydrolases"/>
    <property type="match status" value="1"/>
</dbReference>
<name>A0A8S3VBB4_MYTED</name>
<evidence type="ECO:0008006" key="9">
    <source>
        <dbReference type="Google" id="ProtNLM"/>
    </source>
</evidence>
<feature type="transmembrane region" description="Helical" evidence="6">
    <location>
        <begin position="709"/>
        <end position="728"/>
    </location>
</feature>
<evidence type="ECO:0000256" key="1">
    <source>
        <dbReference type="ARBA" id="ARBA00004141"/>
    </source>
</evidence>
<dbReference type="Gene3D" id="3.40.50.300">
    <property type="entry name" value="P-loop containing nucleotide triphosphate hydrolases"/>
    <property type="match status" value="1"/>
</dbReference>
<dbReference type="InterPro" id="IPR027417">
    <property type="entry name" value="P-loop_NTPase"/>
</dbReference>
<reference evidence="7" key="1">
    <citation type="submission" date="2021-03" db="EMBL/GenBank/DDBJ databases">
        <authorList>
            <person name="Bekaert M."/>
        </authorList>
    </citation>
    <scope>NUCLEOTIDE SEQUENCE</scope>
</reference>
<dbReference type="GO" id="GO:0005313">
    <property type="term" value="F:L-glutamate transmembrane transporter activity"/>
    <property type="evidence" value="ECO:0007669"/>
    <property type="project" value="TreeGrafter"/>
</dbReference>
<protein>
    <recommendedName>
        <fullName evidence="9">Amino acid transporter</fullName>
    </recommendedName>
</protein>
<dbReference type="GO" id="GO:0005886">
    <property type="term" value="C:plasma membrane"/>
    <property type="evidence" value="ECO:0007669"/>
    <property type="project" value="TreeGrafter"/>
</dbReference>
<evidence type="ECO:0000256" key="4">
    <source>
        <dbReference type="ARBA" id="ARBA00022989"/>
    </source>
</evidence>
<sequence length="831" mass="93434">MSYVLQVEKNVLRGGLDADVCSSERFQPWPINFYTNVSTNCIFLKSTCNEEGQVIYDKGNRNIDATCRCDYTRGYNFLFKPQNPCFCVPSQEDCSCFLKACPKSTDILSPVQKEDDANIYLPRFIHNINVRREHYIAKIKDKQKIIKYPNNLHQIQKYWSEVRINAYYLYKPFSHTTIIEGDDFELTYQLSTHRVPIRFLRNGHLITEGKNVTRRIAGRWKTLLITGVTMNDAGLYCLEVSDNKSEPVKLSVQQMPAAIKQMSVQEKDEFLKAAKSGTTIRYDCRVMIVGENEVGKTCLLRRLMNEKIDDVQSTDGINILRKKCQINIQSGEWQFPTEGQVIQPCASGQSEEFADCGFWDFAGQKEFYATHQTFLSTNSVYLLVVDISRDFKTKTFNNMIEKEFNNVGGTATLDPKSNGKISLVSLGYIMSTNFLGCLVGSILCVIIRPGEIAKTEVKALNSVPLETEDIFADLLRNIFPDNLISATFRKTITSYDTEKYKANVTINGTIVEVIKTMVTGKDLSIANSTNILGILIASAVFGIATASTKEIGQPFFKFFYAATEIILVILGKLIWFTPIGVASLIGKTIGGTKNLEDDFSRLGLYIATQMIGYLLFMMVAVPLTYFILMKMNPFRFLFTVIHAFIIVFATSSTAIAIPESIRQLEGPNKLDRRVTRFVIPLCAAIGRCGSCIYISISCLFVMQITDQEVDAASVILVIILTTFSSLAIPSVTGASLITVIILLTALNIPPEAAALLYSFEWFLDRMRSITNYSVQVTCVVFTQRMCLSSLKTCNKDDKTLDVLNEKENGIQIAEMVDDEKCLSEETFNQRL</sequence>
<dbReference type="PROSITE" id="PS51419">
    <property type="entry name" value="RAB"/>
    <property type="match status" value="1"/>
</dbReference>
<feature type="transmembrane region" description="Helical" evidence="6">
    <location>
        <begin position="734"/>
        <end position="757"/>
    </location>
</feature>
<feature type="transmembrane region" description="Helical" evidence="6">
    <location>
        <begin position="525"/>
        <end position="546"/>
    </location>
</feature>
<dbReference type="InterPro" id="IPR036179">
    <property type="entry name" value="Ig-like_dom_sf"/>
</dbReference>
<evidence type="ECO:0000256" key="5">
    <source>
        <dbReference type="ARBA" id="ARBA00023136"/>
    </source>
</evidence>
<dbReference type="GO" id="GO:0015175">
    <property type="term" value="F:neutral L-amino acid transmembrane transporter activity"/>
    <property type="evidence" value="ECO:0007669"/>
    <property type="project" value="TreeGrafter"/>
</dbReference>
<keyword evidence="4 6" id="KW-1133">Transmembrane helix</keyword>
<evidence type="ECO:0000256" key="2">
    <source>
        <dbReference type="ARBA" id="ARBA00022448"/>
    </source>
</evidence>
<feature type="transmembrane region" description="Helical" evidence="6">
    <location>
        <begin position="558"/>
        <end position="585"/>
    </location>
</feature>